<protein>
    <recommendedName>
        <fullName evidence="7">DUF86 domain-containing protein</fullName>
    </recommendedName>
</protein>
<dbReference type="GO" id="GO:0016787">
    <property type="term" value="F:hydrolase activity"/>
    <property type="evidence" value="ECO:0007669"/>
    <property type="project" value="UniProtKB-KW"/>
</dbReference>
<proteinExistence type="inferred from homology"/>
<dbReference type="GO" id="GO:0004540">
    <property type="term" value="F:RNA nuclease activity"/>
    <property type="evidence" value="ECO:0007669"/>
    <property type="project" value="InterPro"/>
</dbReference>
<name>A0A1V4BUW3_MICAE</name>
<keyword evidence="3" id="KW-0378">Hydrolase</keyword>
<comment type="similarity">
    <text evidence="4">Belongs to the HepT RNase toxin family.</text>
</comment>
<comment type="caution">
    <text evidence="5">The sequence shown here is derived from an EMBL/GenBank/DDBJ whole genome shotgun (WGS) entry which is preliminary data.</text>
</comment>
<dbReference type="Pfam" id="PF01934">
    <property type="entry name" value="HepT-like"/>
    <property type="match status" value="1"/>
</dbReference>
<reference evidence="5 6" key="1">
    <citation type="submission" date="2017-02" db="EMBL/GenBank/DDBJ databases">
        <title>Genome sequence of Microcystis aeruginosa KW.</title>
        <authorList>
            <person name="Oh H.-M."/>
            <person name="Ahn C.-Y."/>
            <person name="Jeong H."/>
            <person name="Srivastava A."/>
            <person name="Lee H.-G."/>
            <person name="Kang S.-R."/>
        </authorList>
    </citation>
    <scope>NUCLEOTIDE SEQUENCE [LARGE SCALE GENOMIC DNA]</scope>
    <source>
        <strain evidence="5 6">KW</strain>
    </source>
</reference>
<dbReference type="InterPro" id="IPR008201">
    <property type="entry name" value="HepT-like"/>
</dbReference>
<dbReference type="Proteomes" id="UP000189835">
    <property type="component" value="Unassembled WGS sequence"/>
</dbReference>
<sequence>MEREIIDSRIRLMIKYLDRLKNFKSVQLTDYLDNFDYQLMVERLIELLVEASSDINSYMLAQLHNVIPSTYYDSFIEAGKNHLITRELANELAKSAGMRNRLVHQYIDHEIVFKSIPKALKQFPLYIQQITTYLDTQEQEND</sequence>
<dbReference type="EMBL" id="MVGR01000004">
    <property type="protein sequence ID" value="OPF18236.1"/>
    <property type="molecule type" value="Genomic_DNA"/>
</dbReference>
<organism evidence="5 6">
    <name type="scientific">Microcystis aeruginosa KW</name>
    <dbReference type="NCBI Taxonomy" id="1960155"/>
    <lineage>
        <taxon>Bacteria</taxon>
        <taxon>Bacillati</taxon>
        <taxon>Cyanobacteriota</taxon>
        <taxon>Cyanophyceae</taxon>
        <taxon>Oscillatoriophycideae</taxon>
        <taxon>Chroococcales</taxon>
        <taxon>Microcystaceae</taxon>
        <taxon>Microcystis</taxon>
    </lineage>
</organism>
<dbReference type="AlphaFoldDB" id="A0A1V4BUW3"/>
<dbReference type="InterPro" id="IPR052379">
    <property type="entry name" value="Type_VII_TA_RNase"/>
</dbReference>
<evidence type="ECO:0008006" key="7">
    <source>
        <dbReference type="Google" id="ProtNLM"/>
    </source>
</evidence>
<dbReference type="Gene3D" id="1.20.120.580">
    <property type="entry name" value="bsu32300-like"/>
    <property type="match status" value="1"/>
</dbReference>
<evidence type="ECO:0000256" key="4">
    <source>
        <dbReference type="ARBA" id="ARBA00024207"/>
    </source>
</evidence>
<gene>
    <name evidence="5" type="ORF">B1L04_16810</name>
</gene>
<accession>A0A1V4BUW3</accession>
<dbReference type="InterPro" id="IPR037038">
    <property type="entry name" value="HepT-like_sf"/>
</dbReference>
<evidence type="ECO:0000313" key="6">
    <source>
        <dbReference type="Proteomes" id="UP000189835"/>
    </source>
</evidence>
<evidence type="ECO:0000256" key="1">
    <source>
        <dbReference type="ARBA" id="ARBA00022649"/>
    </source>
</evidence>
<keyword evidence="2" id="KW-0540">Nuclease</keyword>
<evidence type="ECO:0000313" key="5">
    <source>
        <dbReference type="EMBL" id="OPF18236.1"/>
    </source>
</evidence>
<dbReference type="GO" id="GO:0110001">
    <property type="term" value="C:toxin-antitoxin complex"/>
    <property type="evidence" value="ECO:0007669"/>
    <property type="project" value="InterPro"/>
</dbReference>
<dbReference type="PANTHER" id="PTHR33397">
    <property type="entry name" value="UPF0331 PROTEIN YUTE"/>
    <property type="match status" value="1"/>
</dbReference>
<dbReference type="PANTHER" id="PTHR33397:SF3">
    <property type="entry name" value="MRNA NUCLEASE HEPT"/>
    <property type="match status" value="1"/>
</dbReference>
<evidence type="ECO:0000256" key="3">
    <source>
        <dbReference type="ARBA" id="ARBA00022801"/>
    </source>
</evidence>
<keyword evidence="1" id="KW-1277">Toxin-antitoxin system</keyword>
<evidence type="ECO:0000256" key="2">
    <source>
        <dbReference type="ARBA" id="ARBA00022722"/>
    </source>
</evidence>
<dbReference type="NCBIfam" id="NF047751">
    <property type="entry name" value="HepT_toxin"/>
    <property type="match status" value="1"/>
</dbReference>